<dbReference type="Pfam" id="PF09624">
    <property type="entry name" value="DUF2393"/>
    <property type="match status" value="1"/>
</dbReference>
<accession>A0ABT4VCK0</accession>
<proteinExistence type="predicted"/>
<protein>
    <submittedName>
        <fullName evidence="2">DUF2393 family protein</fullName>
    </submittedName>
</protein>
<gene>
    <name evidence="2" type="ORF">PF021_01880</name>
</gene>
<sequence length="179" mass="21071">MDASIIKAYFAKITTLLQFFSLPDYLILISIFLVILIFFLLSVVFRLSRVIAFFLLLISVVLFFSAPIAYQYIMENYIKKIDFNLSKNEKLQYDSFYYVEGNITNISHVDFKGCLISTNFIPSNTKKYRYIKYRLLPTYIHYEHLKTPLEKNQTTEFKAVIPSPNPQVQYILESKGMCY</sequence>
<dbReference type="InterPro" id="IPR013417">
    <property type="entry name" value="CHP02588"/>
</dbReference>
<feature type="transmembrane region" description="Helical" evidence="1">
    <location>
        <begin position="52"/>
        <end position="73"/>
    </location>
</feature>
<dbReference type="EMBL" id="JAQHXR010000001">
    <property type="protein sequence ID" value="MDA3968420.1"/>
    <property type="molecule type" value="Genomic_DNA"/>
</dbReference>
<evidence type="ECO:0000313" key="2">
    <source>
        <dbReference type="EMBL" id="MDA3968420.1"/>
    </source>
</evidence>
<name>A0ABT4VCK0_9HELI</name>
<dbReference type="Proteomes" id="UP001210261">
    <property type="component" value="Unassembled WGS sequence"/>
</dbReference>
<organism evidence="2 3">
    <name type="scientific">Helicobacter ibis</name>
    <dbReference type="NCBI Taxonomy" id="2962633"/>
    <lineage>
        <taxon>Bacteria</taxon>
        <taxon>Pseudomonadati</taxon>
        <taxon>Campylobacterota</taxon>
        <taxon>Epsilonproteobacteria</taxon>
        <taxon>Campylobacterales</taxon>
        <taxon>Helicobacteraceae</taxon>
        <taxon>Helicobacter</taxon>
    </lineage>
</organism>
<reference evidence="2 3" key="1">
    <citation type="submission" date="2023-01" db="EMBL/GenBank/DDBJ databases">
        <title>Description of Helicobacter ibis sp. nov. isolated from faecal droppings of black-faced ibis (Theristicus melanopis).</title>
        <authorList>
            <person name="Lopez-Cantillo M."/>
            <person name="Vidal-Veuthey B."/>
            <person name="Mella A."/>
            <person name="De La Haba R."/>
            <person name="Collado L."/>
        </authorList>
    </citation>
    <scope>NUCLEOTIDE SEQUENCE [LARGE SCALE GENOMIC DNA]</scope>
    <source>
        <strain evidence="2 3">A82</strain>
    </source>
</reference>
<evidence type="ECO:0000256" key="1">
    <source>
        <dbReference type="SAM" id="Phobius"/>
    </source>
</evidence>
<keyword evidence="3" id="KW-1185">Reference proteome</keyword>
<keyword evidence="1" id="KW-0812">Transmembrane</keyword>
<comment type="caution">
    <text evidence="2">The sequence shown here is derived from an EMBL/GenBank/DDBJ whole genome shotgun (WGS) entry which is preliminary data.</text>
</comment>
<dbReference type="RefSeq" id="WP_271020712.1">
    <property type="nucleotide sequence ID" value="NZ_JAQHXR010000001.1"/>
</dbReference>
<feature type="transmembrane region" description="Helical" evidence="1">
    <location>
        <begin position="25"/>
        <end position="45"/>
    </location>
</feature>
<evidence type="ECO:0000313" key="3">
    <source>
        <dbReference type="Proteomes" id="UP001210261"/>
    </source>
</evidence>
<keyword evidence="1" id="KW-1133">Transmembrane helix</keyword>
<keyword evidence="1" id="KW-0472">Membrane</keyword>